<evidence type="ECO:0000256" key="3">
    <source>
        <dbReference type="ARBA" id="ARBA00023004"/>
    </source>
</evidence>
<evidence type="ECO:0000256" key="4">
    <source>
        <dbReference type="PROSITE-ProRule" id="PRU00433"/>
    </source>
</evidence>
<organism evidence="7 8">
    <name type="scientific">Pseudaquabacterium terrae</name>
    <dbReference type="NCBI Taxonomy" id="2732868"/>
    <lineage>
        <taxon>Bacteria</taxon>
        <taxon>Pseudomonadati</taxon>
        <taxon>Pseudomonadota</taxon>
        <taxon>Betaproteobacteria</taxon>
        <taxon>Burkholderiales</taxon>
        <taxon>Sphaerotilaceae</taxon>
        <taxon>Pseudaquabacterium</taxon>
    </lineage>
</organism>
<dbReference type="Pfam" id="PF00034">
    <property type="entry name" value="Cytochrom_C"/>
    <property type="match status" value="1"/>
</dbReference>
<keyword evidence="3 4" id="KW-0408">Iron</keyword>
<dbReference type="InterPro" id="IPR036909">
    <property type="entry name" value="Cyt_c-like_dom_sf"/>
</dbReference>
<keyword evidence="1 4" id="KW-0349">Heme</keyword>
<comment type="caution">
    <text evidence="7">The sequence shown here is derived from an EMBL/GenBank/DDBJ whole genome shotgun (WGS) entry which is preliminary data.</text>
</comment>
<dbReference type="PROSITE" id="PS51007">
    <property type="entry name" value="CYTC"/>
    <property type="match status" value="1"/>
</dbReference>
<keyword evidence="8" id="KW-1185">Reference proteome</keyword>
<name>A0ABX2EI21_9BURK</name>
<feature type="transmembrane region" description="Helical" evidence="5">
    <location>
        <begin position="32"/>
        <end position="51"/>
    </location>
</feature>
<protein>
    <submittedName>
        <fullName evidence="7">C-type cytochrome</fullName>
    </submittedName>
</protein>
<dbReference type="Proteomes" id="UP000737171">
    <property type="component" value="Unassembled WGS sequence"/>
</dbReference>
<dbReference type="SUPFAM" id="SSF46626">
    <property type="entry name" value="Cytochrome c"/>
    <property type="match status" value="1"/>
</dbReference>
<dbReference type="InterPro" id="IPR009056">
    <property type="entry name" value="Cyt_c-like_dom"/>
</dbReference>
<dbReference type="Gene3D" id="1.10.760.10">
    <property type="entry name" value="Cytochrome c-like domain"/>
    <property type="match status" value="1"/>
</dbReference>
<evidence type="ECO:0000256" key="2">
    <source>
        <dbReference type="ARBA" id="ARBA00022723"/>
    </source>
</evidence>
<reference evidence="7 8" key="1">
    <citation type="submission" date="2020-05" db="EMBL/GenBank/DDBJ databases">
        <title>Aquincola sp. isolate from soil.</title>
        <authorList>
            <person name="Han J."/>
            <person name="Kim D.-U."/>
        </authorList>
    </citation>
    <scope>NUCLEOTIDE SEQUENCE [LARGE SCALE GENOMIC DNA]</scope>
    <source>
        <strain evidence="7 8">S2</strain>
    </source>
</reference>
<keyword evidence="5" id="KW-0472">Membrane</keyword>
<keyword evidence="2 4" id="KW-0479">Metal-binding</keyword>
<evidence type="ECO:0000313" key="7">
    <source>
        <dbReference type="EMBL" id="NRF68229.1"/>
    </source>
</evidence>
<keyword evidence="5" id="KW-0812">Transmembrane</keyword>
<sequence length="153" mass="16471">MRIVGCPHRRCSKQPARRLPGWQRDIPAKGLAVFRFGLPLLLLVAFSLAGCGERGTLDAARGDAERGRLLVARYHCGHCHAVPGVPAARGLAGPDLASYARRSYIAGRWPNEPARLASWIAEPQALAPDTPMPNLGVSATDARDIVAYLATLR</sequence>
<accession>A0ABX2EI21</accession>
<evidence type="ECO:0000313" key="8">
    <source>
        <dbReference type="Proteomes" id="UP000737171"/>
    </source>
</evidence>
<dbReference type="EMBL" id="JABRWJ010000004">
    <property type="protein sequence ID" value="NRF68229.1"/>
    <property type="molecule type" value="Genomic_DNA"/>
</dbReference>
<gene>
    <name evidence="7" type="ORF">HLB44_14645</name>
</gene>
<evidence type="ECO:0000259" key="6">
    <source>
        <dbReference type="PROSITE" id="PS51007"/>
    </source>
</evidence>
<evidence type="ECO:0000256" key="5">
    <source>
        <dbReference type="SAM" id="Phobius"/>
    </source>
</evidence>
<evidence type="ECO:0000256" key="1">
    <source>
        <dbReference type="ARBA" id="ARBA00022617"/>
    </source>
</evidence>
<feature type="domain" description="Cytochrome c" evidence="6">
    <location>
        <begin position="62"/>
        <end position="153"/>
    </location>
</feature>
<proteinExistence type="predicted"/>
<keyword evidence="5" id="KW-1133">Transmembrane helix</keyword>